<keyword evidence="3" id="KW-1185">Reference proteome</keyword>
<dbReference type="RefSeq" id="YP_009036571.1">
    <property type="nucleotide sequence ID" value="NC_024213.1"/>
</dbReference>
<dbReference type="Proteomes" id="UP000026900">
    <property type="component" value="Segment"/>
</dbReference>
<sequence>MKIKNHSVESIELVLENTNNEKENVSYFFPKTNMVFWYPLNNGYEYKHSDARGFMYITQDKLATVDVYKVVRAKRAKKLPQKNGIPFSQDIFNKNLATLKWAKQNGYVTYDSNYVFTGNYDESIKRVLTDLRALESMLKSRYYSKHLWNVQDILEDKAELNFHEVATAAEKNRIRLFGETYAYLRMSARAGVTNA</sequence>
<protein>
    <recommendedName>
        <fullName evidence="1">Gp67 N-terminal domain-containing protein</fullName>
    </recommendedName>
</protein>
<name>A0A024B111_9CAUD</name>
<dbReference type="InterPro" id="IPR049102">
    <property type="entry name" value="Gp67_N"/>
</dbReference>
<evidence type="ECO:0000313" key="2">
    <source>
        <dbReference type="EMBL" id="AHZ10140.1"/>
    </source>
</evidence>
<accession>A0A024B111</accession>
<dbReference type="KEGG" id="vg:19526122"/>
<proteinExistence type="predicted"/>
<dbReference type="GeneID" id="19526122"/>
<evidence type="ECO:0000313" key="3">
    <source>
        <dbReference type="Proteomes" id="UP000026900"/>
    </source>
</evidence>
<feature type="domain" description="Gp67 N-terminal" evidence="1">
    <location>
        <begin position="11"/>
        <end position="83"/>
    </location>
</feature>
<evidence type="ECO:0000259" key="1">
    <source>
        <dbReference type="Pfam" id="PF20880"/>
    </source>
</evidence>
<dbReference type="EMBL" id="KJ489399">
    <property type="protein sequence ID" value="AHZ10140.1"/>
    <property type="molecule type" value="Genomic_DNA"/>
</dbReference>
<reference evidence="3" key="1">
    <citation type="submission" date="2014-09" db="EMBL/GenBank/DDBJ databases">
        <authorList>
            <person name="Sauder A.B."/>
            <person name="McKenzie Q.R."/>
            <person name="Temple L.M."/>
            <person name="Alexis B.K."/>
            <person name="Al-Atrache Z."/>
            <person name="Lewis L.O."/>
            <person name="Loesser-Casey K.E."/>
            <person name="Mitchell K.J."/>
        </authorList>
    </citation>
    <scope>NUCLEOTIDE SEQUENCE [LARGE SCALE GENOMIC DNA]</scope>
</reference>
<dbReference type="Pfam" id="PF20880">
    <property type="entry name" value="G1_gp67_N"/>
    <property type="match status" value="1"/>
</dbReference>
<organism evidence="2 3">
    <name type="scientific">Bacillus phage Hakuna</name>
    <dbReference type="NCBI Taxonomy" id="1486659"/>
    <lineage>
        <taxon>Viruses</taxon>
        <taxon>Duplodnaviria</taxon>
        <taxon>Heunggongvirae</taxon>
        <taxon>Uroviricota</taxon>
        <taxon>Caudoviricetes</taxon>
        <taxon>Herelleviridae</taxon>
        <taxon>Bastillevirinae</taxon>
        <taxon>Wphvirus</taxon>
        <taxon>Wphvirus hakuna</taxon>
    </lineage>
</organism>